<sequence length="241" mass="26215">MEKKKTVYQLDTPYSAVSWPDVTLEDQETILELLCTLLAPLGQYRSSYVNLSKGKRDRKRKRKAAGTDTKDLPPPPVPEIQSHIDVGLRAVTRSLQEAASRGQDVKSETGDELPSGEPAAPPYAAIFVARSGQPSVLNSHLPQMVAVASKSDSSQPSTKLVGLSKSCGDRLSESLGIPRVSCIGLRRGAPNSKALVEFTQQHVPAIDIQWLDEARRAEYLGKNIKEINTFVGSKQAKPRAA</sequence>
<name>A0ACC0DEH3_9PEZI</name>
<evidence type="ECO:0000313" key="2">
    <source>
        <dbReference type="Proteomes" id="UP001497680"/>
    </source>
</evidence>
<gene>
    <name evidence="1" type="ORF">F4821DRAFT_227522</name>
</gene>
<organism evidence="1 2">
    <name type="scientific">Hypoxylon rubiginosum</name>
    <dbReference type="NCBI Taxonomy" id="110542"/>
    <lineage>
        <taxon>Eukaryota</taxon>
        <taxon>Fungi</taxon>
        <taxon>Dikarya</taxon>
        <taxon>Ascomycota</taxon>
        <taxon>Pezizomycotina</taxon>
        <taxon>Sordariomycetes</taxon>
        <taxon>Xylariomycetidae</taxon>
        <taxon>Xylariales</taxon>
        <taxon>Hypoxylaceae</taxon>
        <taxon>Hypoxylon</taxon>
    </lineage>
</organism>
<dbReference type="Proteomes" id="UP001497680">
    <property type="component" value="Unassembled WGS sequence"/>
</dbReference>
<dbReference type="EMBL" id="MU394288">
    <property type="protein sequence ID" value="KAI6091110.1"/>
    <property type="molecule type" value="Genomic_DNA"/>
</dbReference>
<evidence type="ECO:0000313" key="1">
    <source>
        <dbReference type="EMBL" id="KAI6091110.1"/>
    </source>
</evidence>
<accession>A0ACC0DEH3</accession>
<comment type="caution">
    <text evidence="1">The sequence shown here is derived from an EMBL/GenBank/DDBJ whole genome shotgun (WGS) entry which is preliminary data.</text>
</comment>
<proteinExistence type="predicted"/>
<keyword evidence="2" id="KW-1185">Reference proteome</keyword>
<reference evidence="1 2" key="1">
    <citation type="journal article" date="2022" name="New Phytol.">
        <title>Ecological generalism drives hyperdiversity of secondary metabolite gene clusters in xylarialean endophytes.</title>
        <authorList>
            <person name="Franco M.E.E."/>
            <person name="Wisecaver J.H."/>
            <person name="Arnold A.E."/>
            <person name="Ju Y.M."/>
            <person name="Slot J.C."/>
            <person name="Ahrendt S."/>
            <person name="Moore L.P."/>
            <person name="Eastman K.E."/>
            <person name="Scott K."/>
            <person name="Konkel Z."/>
            <person name="Mondo S.J."/>
            <person name="Kuo A."/>
            <person name="Hayes R.D."/>
            <person name="Haridas S."/>
            <person name="Andreopoulos B."/>
            <person name="Riley R."/>
            <person name="LaButti K."/>
            <person name="Pangilinan J."/>
            <person name="Lipzen A."/>
            <person name="Amirebrahimi M."/>
            <person name="Yan J."/>
            <person name="Adam C."/>
            <person name="Keymanesh K."/>
            <person name="Ng V."/>
            <person name="Louie K."/>
            <person name="Northen T."/>
            <person name="Drula E."/>
            <person name="Henrissat B."/>
            <person name="Hsieh H.M."/>
            <person name="Youens-Clark K."/>
            <person name="Lutzoni F."/>
            <person name="Miadlikowska J."/>
            <person name="Eastwood D.C."/>
            <person name="Hamelin R.C."/>
            <person name="Grigoriev I.V."/>
            <person name="U'Ren J.M."/>
        </authorList>
    </citation>
    <scope>NUCLEOTIDE SEQUENCE [LARGE SCALE GENOMIC DNA]</scope>
    <source>
        <strain evidence="1 2">ER1909</strain>
    </source>
</reference>
<protein>
    <submittedName>
        <fullName evidence="1">Uncharacterized protein</fullName>
    </submittedName>
</protein>